<accession>A0ABN1K164</accession>
<dbReference type="RefSeq" id="WP_141287445.1">
    <property type="nucleotide sequence ID" value="NZ_BAAAEW010000014.1"/>
</dbReference>
<dbReference type="EMBL" id="BAAAEW010000014">
    <property type="protein sequence ID" value="GAA0751875.1"/>
    <property type="molecule type" value="Genomic_DNA"/>
</dbReference>
<comment type="caution">
    <text evidence="1">The sequence shown here is derived from an EMBL/GenBank/DDBJ whole genome shotgun (WGS) entry which is preliminary data.</text>
</comment>
<gene>
    <name evidence="1" type="ORF">GCM10009107_25090</name>
</gene>
<organism evidence="1 2">
    <name type="scientific">Ideonella azotifigens</name>
    <dbReference type="NCBI Taxonomy" id="513160"/>
    <lineage>
        <taxon>Bacteria</taxon>
        <taxon>Pseudomonadati</taxon>
        <taxon>Pseudomonadota</taxon>
        <taxon>Betaproteobacteria</taxon>
        <taxon>Burkholderiales</taxon>
        <taxon>Sphaerotilaceae</taxon>
        <taxon>Ideonella</taxon>
    </lineage>
</organism>
<reference evidence="1 2" key="1">
    <citation type="journal article" date="2019" name="Int. J. Syst. Evol. Microbiol.">
        <title>The Global Catalogue of Microorganisms (GCM) 10K type strain sequencing project: providing services to taxonomists for standard genome sequencing and annotation.</title>
        <authorList>
            <consortium name="The Broad Institute Genomics Platform"/>
            <consortium name="The Broad Institute Genome Sequencing Center for Infectious Disease"/>
            <person name="Wu L."/>
            <person name="Ma J."/>
        </authorList>
    </citation>
    <scope>NUCLEOTIDE SEQUENCE [LARGE SCALE GENOMIC DNA]</scope>
    <source>
        <strain evidence="1 2">JCM 15503</strain>
    </source>
</reference>
<sequence length="93" mass="10688">MTQPKPLSVDCDRHGRKISAVVCCHMIGPNARPVGFIENKSEPNDRQAWCYACEEKFEEEGEMTQAFHEFNNMRLVCIACYAEIRSRHTLPSQ</sequence>
<evidence type="ECO:0000313" key="1">
    <source>
        <dbReference type="EMBL" id="GAA0751875.1"/>
    </source>
</evidence>
<protein>
    <submittedName>
        <fullName evidence="1">Uncharacterized protein</fullName>
    </submittedName>
</protein>
<evidence type="ECO:0000313" key="2">
    <source>
        <dbReference type="Proteomes" id="UP001500279"/>
    </source>
</evidence>
<keyword evidence="2" id="KW-1185">Reference proteome</keyword>
<name>A0ABN1K164_9BURK</name>
<proteinExistence type="predicted"/>
<dbReference type="Proteomes" id="UP001500279">
    <property type="component" value="Unassembled WGS sequence"/>
</dbReference>